<reference evidence="11 12" key="2">
    <citation type="submission" date="2015-11" db="EMBL/GenBank/DDBJ databases">
        <authorList>
            <person name="Zhang Y."/>
            <person name="Guo Z."/>
        </authorList>
    </citation>
    <scope>NUCLEOTIDE SEQUENCE [LARGE SCALE GENOMIC DNA]</scope>
    <source>
        <strain evidence="11">JGI-4</strain>
    </source>
</reference>
<accession>A0A0S4MYR5</accession>
<accession>A0A0P1MVC7</accession>
<protein>
    <submittedName>
        <fullName evidence="11">Outer membrane protein TolC</fullName>
    </submittedName>
</protein>
<evidence type="ECO:0000256" key="8">
    <source>
        <dbReference type="SAM" id="Coils"/>
    </source>
</evidence>
<sequence length="427" mass="49230">MKQLFASFILIFALTTLNAQSPRDEVTQGMDKELRLKEAIEIGLKNNPLIKSAQQNILAAKGRFWSGISLPPLEIGISYEYAPLNTNFLRSFSERTFEAKQFFEFPSNYFLRGSRFKEEEQIAFYRLKQTEISVIAQIKSAYYNVLAKKNLLKIAEENLKIAEDFYKKAEIRYNVGEGTNLERLTAKVQFTEAKNNLEIARNELKIAFAELNFALGYGKREDEIFILSDSLSYVPLKKYTLEELYNLTLLVNPEIKVFELNVNISSINRSLALSSLLPVFNVAYFRQMRDGYKGFYGVSFGMSVPLWFLFGNRGQIQEATANLNIAKSELQLIKNEIYLRLKSAFNDYENNLRQVELYISDILPQAEEVYRSATASYDAGEITYIEFLQAKQTLINAHVNYTNVLLNYYRSIFKLEEIVGQSLMEIK</sequence>
<evidence type="ECO:0000256" key="4">
    <source>
        <dbReference type="ARBA" id="ARBA00022452"/>
    </source>
</evidence>
<gene>
    <name evidence="11" type="ORF">JGI4_00815</name>
    <name evidence="10" type="ORF">JGI8_00249</name>
</gene>
<dbReference type="GO" id="GO:1990281">
    <property type="term" value="C:efflux pump complex"/>
    <property type="evidence" value="ECO:0007669"/>
    <property type="project" value="TreeGrafter"/>
</dbReference>
<dbReference type="Proteomes" id="UP000182200">
    <property type="component" value="Unassembled WGS sequence"/>
</dbReference>
<dbReference type="EMBL" id="FAOP01000004">
    <property type="protein sequence ID" value="CUU03688.1"/>
    <property type="molecule type" value="Genomic_DNA"/>
</dbReference>
<proteinExistence type="inferred from homology"/>
<dbReference type="PANTHER" id="PTHR30026:SF20">
    <property type="entry name" value="OUTER MEMBRANE PROTEIN TOLC"/>
    <property type="match status" value="1"/>
</dbReference>
<dbReference type="Gene3D" id="1.20.1600.10">
    <property type="entry name" value="Outer membrane efflux proteins (OEP)"/>
    <property type="match status" value="1"/>
</dbReference>
<feature type="coiled-coil region" evidence="8">
    <location>
        <begin position="152"/>
        <end position="210"/>
    </location>
</feature>
<keyword evidence="6" id="KW-0472">Membrane</keyword>
<dbReference type="InterPro" id="IPR003423">
    <property type="entry name" value="OMP_efflux"/>
</dbReference>
<organism evidence="11 12">
    <name type="scientific">Candidatus Kryptonium thompsonii</name>
    <dbReference type="NCBI Taxonomy" id="1633631"/>
    <lineage>
        <taxon>Bacteria</taxon>
        <taxon>Pseudomonadati</taxon>
        <taxon>Candidatus Kryptoniota</taxon>
        <taxon>Candidatus Kryptonium</taxon>
    </lineage>
</organism>
<dbReference type="GO" id="GO:0015562">
    <property type="term" value="F:efflux transmembrane transporter activity"/>
    <property type="evidence" value="ECO:0007669"/>
    <property type="project" value="InterPro"/>
</dbReference>
<dbReference type="Proteomes" id="UP000182011">
    <property type="component" value="Unassembled WGS sequence"/>
</dbReference>
<evidence type="ECO:0000256" key="5">
    <source>
        <dbReference type="ARBA" id="ARBA00022692"/>
    </source>
</evidence>
<dbReference type="EMBL" id="CZVI01000002">
    <property type="protein sequence ID" value="CUS78803.1"/>
    <property type="molecule type" value="Genomic_DNA"/>
</dbReference>
<keyword evidence="9" id="KW-0732">Signal</keyword>
<comment type="similarity">
    <text evidence="2">Belongs to the outer membrane factor (OMF) (TC 1.B.17) family.</text>
</comment>
<dbReference type="GO" id="GO:0009279">
    <property type="term" value="C:cell outer membrane"/>
    <property type="evidence" value="ECO:0007669"/>
    <property type="project" value="UniProtKB-SubCell"/>
</dbReference>
<dbReference type="STRING" id="1633631.GCA_001442925_00814"/>
<dbReference type="PANTHER" id="PTHR30026">
    <property type="entry name" value="OUTER MEMBRANE PROTEIN TOLC"/>
    <property type="match status" value="1"/>
</dbReference>
<keyword evidence="7" id="KW-0998">Cell outer membrane</keyword>
<reference evidence="10 13" key="1">
    <citation type="submission" date="2015-11" db="EMBL/GenBank/DDBJ databases">
        <authorList>
            <person name="Varghese N."/>
        </authorList>
    </citation>
    <scope>NUCLEOTIDE SEQUENCE [LARGE SCALE GENOMIC DNA]</scope>
    <source>
        <strain evidence="10 13">JGI-8</strain>
    </source>
</reference>
<feature type="signal peptide" evidence="9">
    <location>
        <begin position="1"/>
        <end position="19"/>
    </location>
</feature>
<name>A0A0N7MPE3_9BACT</name>
<dbReference type="Pfam" id="PF02321">
    <property type="entry name" value="OEP"/>
    <property type="match status" value="2"/>
</dbReference>
<keyword evidence="13" id="KW-1185">Reference proteome</keyword>
<evidence type="ECO:0000313" key="13">
    <source>
        <dbReference type="Proteomes" id="UP000182200"/>
    </source>
</evidence>
<dbReference type="SUPFAM" id="SSF56954">
    <property type="entry name" value="Outer membrane efflux proteins (OEP)"/>
    <property type="match status" value="1"/>
</dbReference>
<comment type="subcellular location">
    <subcellularLocation>
        <location evidence="1">Cell outer membrane</location>
    </subcellularLocation>
</comment>
<keyword evidence="3" id="KW-0813">Transport</keyword>
<dbReference type="OrthoDB" id="6395775at2"/>
<evidence type="ECO:0000256" key="9">
    <source>
        <dbReference type="SAM" id="SignalP"/>
    </source>
</evidence>
<feature type="chain" id="PRO_5030012033" evidence="9">
    <location>
        <begin position="20"/>
        <end position="427"/>
    </location>
</feature>
<evidence type="ECO:0000256" key="2">
    <source>
        <dbReference type="ARBA" id="ARBA00007613"/>
    </source>
</evidence>
<evidence type="ECO:0000256" key="7">
    <source>
        <dbReference type="ARBA" id="ARBA00023237"/>
    </source>
</evidence>
<evidence type="ECO:0000313" key="10">
    <source>
        <dbReference type="EMBL" id="CUS78803.1"/>
    </source>
</evidence>
<accession>A0A0N7MWH1</accession>
<keyword evidence="8" id="KW-0175">Coiled coil</keyword>
<accession>A0A0P1LK15</accession>
<keyword evidence="4" id="KW-1134">Transmembrane beta strand</keyword>
<dbReference type="GO" id="GO:0015288">
    <property type="term" value="F:porin activity"/>
    <property type="evidence" value="ECO:0007669"/>
    <property type="project" value="TreeGrafter"/>
</dbReference>
<evidence type="ECO:0000256" key="1">
    <source>
        <dbReference type="ARBA" id="ARBA00004442"/>
    </source>
</evidence>
<accession>A0A0N7MPE3</accession>
<accession>A0A0P1LGH3</accession>
<evidence type="ECO:0000256" key="6">
    <source>
        <dbReference type="ARBA" id="ARBA00023136"/>
    </source>
</evidence>
<accession>A0A0P1LWX5</accession>
<keyword evidence="5" id="KW-0812">Transmembrane</keyword>
<evidence type="ECO:0000256" key="3">
    <source>
        <dbReference type="ARBA" id="ARBA00022448"/>
    </source>
</evidence>
<evidence type="ECO:0000313" key="12">
    <source>
        <dbReference type="Proteomes" id="UP000182011"/>
    </source>
</evidence>
<accession>A0A0P1P7R9</accession>
<dbReference type="RefSeq" id="WP_047134163.1">
    <property type="nucleotide sequence ID" value="NZ_CZVI01000002.1"/>
</dbReference>
<evidence type="ECO:0000313" key="11">
    <source>
        <dbReference type="EMBL" id="CUU03688.1"/>
    </source>
</evidence>
<dbReference type="InterPro" id="IPR051906">
    <property type="entry name" value="TolC-like"/>
</dbReference>
<dbReference type="AlphaFoldDB" id="A0A0N7MPE3"/>